<keyword evidence="3" id="KW-1185">Reference proteome</keyword>
<dbReference type="RefSeq" id="WP_116883306.1">
    <property type="nucleotide sequence ID" value="NZ_CABMMC010000006.1"/>
</dbReference>
<dbReference type="EMBL" id="JABAEW010000026">
    <property type="protein sequence ID" value="NMD87575.1"/>
    <property type="molecule type" value="Genomic_DNA"/>
</dbReference>
<dbReference type="AlphaFoldDB" id="A0A2U1B6Q4"/>
<evidence type="ECO:0000313" key="1">
    <source>
        <dbReference type="EMBL" id="NMD87575.1"/>
    </source>
</evidence>
<dbReference type="GeneID" id="78294615"/>
<dbReference type="EMBL" id="QEKH01000007">
    <property type="protein sequence ID" value="PVY44301.1"/>
    <property type="molecule type" value="Genomic_DNA"/>
</dbReference>
<protein>
    <submittedName>
        <fullName evidence="2">Uroporphyrinogen decarboxylase</fullName>
    </submittedName>
</protein>
<evidence type="ECO:0000313" key="3">
    <source>
        <dbReference type="Proteomes" id="UP000245959"/>
    </source>
</evidence>
<evidence type="ECO:0000313" key="2">
    <source>
        <dbReference type="EMBL" id="PVY44301.1"/>
    </source>
</evidence>
<reference evidence="1 4" key="2">
    <citation type="submission" date="2020-04" db="EMBL/GenBank/DDBJ databases">
        <authorList>
            <person name="Hitch T.C.A."/>
            <person name="Wylensek D."/>
            <person name="Clavel T."/>
        </authorList>
    </citation>
    <scope>NUCLEOTIDE SEQUENCE [LARGE SCALE GENOMIC DNA]</scope>
    <source>
        <strain evidence="1 4">COR2-253-APC-1A</strain>
    </source>
</reference>
<name>A0A2U1B6Q4_9BACT</name>
<dbReference type="OrthoDB" id="1714431at2"/>
<gene>
    <name evidence="2" type="ORF">C8D82_10756</name>
    <name evidence="1" type="ORF">HF882_13365</name>
</gene>
<organism evidence="2 3">
    <name type="scientific">Victivallis vadensis</name>
    <dbReference type="NCBI Taxonomy" id="172901"/>
    <lineage>
        <taxon>Bacteria</taxon>
        <taxon>Pseudomonadati</taxon>
        <taxon>Lentisphaerota</taxon>
        <taxon>Lentisphaeria</taxon>
        <taxon>Victivallales</taxon>
        <taxon>Victivallaceae</taxon>
        <taxon>Victivallis</taxon>
    </lineage>
</organism>
<dbReference type="Proteomes" id="UP000576225">
    <property type="component" value="Unassembled WGS sequence"/>
</dbReference>
<dbReference type="InterPro" id="IPR038071">
    <property type="entry name" value="UROD/MetE-like_sf"/>
</dbReference>
<accession>A0A2U1B6Q4</accession>
<dbReference type="Proteomes" id="UP000245959">
    <property type="component" value="Unassembled WGS sequence"/>
</dbReference>
<dbReference type="Gene3D" id="3.20.20.210">
    <property type="match status" value="1"/>
</dbReference>
<reference evidence="2 3" key="1">
    <citation type="submission" date="2018-04" db="EMBL/GenBank/DDBJ databases">
        <title>Genomic Encyclopedia of Type Strains, Phase IV (KMG-IV): sequencing the most valuable type-strain genomes for metagenomic binning, comparative biology and taxonomic classification.</title>
        <authorList>
            <person name="Goeker M."/>
        </authorList>
    </citation>
    <scope>NUCLEOTIDE SEQUENCE [LARGE SCALE GENOMIC DNA]</scope>
    <source>
        <strain evidence="2 3">DSM 14823</strain>
    </source>
</reference>
<evidence type="ECO:0000313" key="4">
    <source>
        <dbReference type="Proteomes" id="UP000576225"/>
    </source>
</evidence>
<sequence length="379" mass="44283">MKIQPIRQPWPGTMTGRERFRRQMNSQGVDRCFNMEFGYWDENFTEWKMFRDNGIRSNAEADRFFGFDRIECIGGNTWMSPPFESKVIETRGSSKILINGDGLLAEVPLDGHDTIPHYLKASIVTPEDWKRCREERFRRDDPARKIDVAALQALHPETRDYPLGVYCGSMIGKIRDMLTFEGLAYAMFDYPEMVEDMVETCCVLVEDALDQLLPHFRFDFASGWEDICFKNGPIVTVDFFRDIVMPRYKRIRRKLDQYGIDLWYTDCDGDVRPILPYFLEGGINCLFPFEVMGCAHPGELLDRYRGQLRIMGGFDKIQLGSGREAIKAYMESLVPYVERGGYIPFCDHRCPPNVDENDYLYYLDLKQRMFGLDSPMFRR</sequence>
<proteinExistence type="predicted"/>
<comment type="caution">
    <text evidence="2">The sequence shown here is derived from an EMBL/GenBank/DDBJ whole genome shotgun (WGS) entry which is preliminary data.</text>
</comment>
<dbReference type="SUPFAM" id="SSF51726">
    <property type="entry name" value="UROD/MetE-like"/>
    <property type="match status" value="1"/>
</dbReference>